<dbReference type="Proteomes" id="UP000186817">
    <property type="component" value="Unassembled WGS sequence"/>
</dbReference>
<reference evidence="2 3" key="1">
    <citation type="submission" date="2016-02" db="EMBL/GenBank/DDBJ databases">
        <title>Genome analysis of coral dinoflagellate symbionts highlights evolutionary adaptations to a symbiotic lifestyle.</title>
        <authorList>
            <person name="Aranda M."/>
            <person name="Li Y."/>
            <person name="Liew Y.J."/>
            <person name="Baumgarten S."/>
            <person name="Simakov O."/>
            <person name="Wilson M."/>
            <person name="Piel J."/>
            <person name="Ashoor H."/>
            <person name="Bougouffa S."/>
            <person name="Bajic V.B."/>
            <person name="Ryu T."/>
            <person name="Ravasi T."/>
            <person name="Bayer T."/>
            <person name="Micklem G."/>
            <person name="Kim H."/>
            <person name="Bhak J."/>
            <person name="Lajeunesse T.C."/>
            <person name="Voolstra C.R."/>
        </authorList>
    </citation>
    <scope>NUCLEOTIDE SEQUENCE [LARGE SCALE GENOMIC DNA]</scope>
    <source>
        <strain evidence="2 3">CCMP2467</strain>
    </source>
</reference>
<dbReference type="SUPFAM" id="SSF48371">
    <property type="entry name" value="ARM repeat"/>
    <property type="match status" value="1"/>
</dbReference>
<comment type="caution">
    <text evidence="2">The sequence shown here is derived from an EMBL/GenBank/DDBJ whole genome shotgun (WGS) entry which is preliminary data.</text>
</comment>
<organism evidence="2 3">
    <name type="scientific">Symbiodinium microadriaticum</name>
    <name type="common">Dinoflagellate</name>
    <name type="synonym">Zooxanthella microadriatica</name>
    <dbReference type="NCBI Taxonomy" id="2951"/>
    <lineage>
        <taxon>Eukaryota</taxon>
        <taxon>Sar</taxon>
        <taxon>Alveolata</taxon>
        <taxon>Dinophyceae</taxon>
        <taxon>Suessiales</taxon>
        <taxon>Symbiodiniaceae</taxon>
        <taxon>Symbiodinium</taxon>
    </lineage>
</organism>
<proteinExistence type="predicted"/>
<keyword evidence="3" id="KW-1185">Reference proteome</keyword>
<dbReference type="InterPro" id="IPR011989">
    <property type="entry name" value="ARM-like"/>
</dbReference>
<name>A0A1Q9BYK1_SYMMI</name>
<dbReference type="InterPro" id="IPR016024">
    <property type="entry name" value="ARM-type_fold"/>
</dbReference>
<gene>
    <name evidence="2" type="ORF">AK812_SmicGene44392</name>
</gene>
<protein>
    <recommendedName>
        <fullName evidence="1">DUF6815 domain-containing protein</fullName>
    </recommendedName>
</protein>
<evidence type="ECO:0000259" key="1">
    <source>
        <dbReference type="Pfam" id="PF20668"/>
    </source>
</evidence>
<evidence type="ECO:0000313" key="2">
    <source>
        <dbReference type="EMBL" id="OLP75763.1"/>
    </source>
</evidence>
<evidence type="ECO:0000313" key="3">
    <source>
        <dbReference type="Proteomes" id="UP000186817"/>
    </source>
</evidence>
<dbReference type="Gene3D" id="1.25.10.10">
    <property type="entry name" value="Leucine-rich Repeat Variant"/>
    <property type="match status" value="1"/>
</dbReference>
<feature type="domain" description="DUF6815" evidence="1">
    <location>
        <begin position="91"/>
        <end position="151"/>
    </location>
</feature>
<accession>A0A1Q9BYK1</accession>
<dbReference type="InterPro" id="IPR049212">
    <property type="entry name" value="DUF6815"/>
</dbReference>
<sequence>MEARAPYFMSLLFCHPGGGLRRSTRACADDEVLHLTEANDNHSEQHTVAEFIEFCVNGHTGTSGTWTSKGLGKYLADGPLLDQRFCPRIAEGELRFNMLGDVLVSIIHQTPNEVADGTGSNSTVYAPEEPRFKSLTESFLSRDVHMDKSAMLMSNAPHVPAYFTAVVEVLVRGQDKWDCTDSISIAMCDGRSAVAWLLQRGAPVAALLPEEPGPAALGIRLRGLKLLQDLGQQAAPAAASIAGCLRDPEVRGRRAAAEALAASASKVLLRWLQEGGASEVSLRARALQALARLLALGLFERELAELALAALVAHATDPEAAVREASLLGLGALGRTCESCRELALPSLAAGLDDTEKTVREAAASALAEEWEKSSAGVVDESEPSSSRVVLRVLAILDRRAGARSSLADSARALEELTSNEEKLLVDMVDLTQAPAPVPVPEGQEEADIAVAGLLGPPNKLPLS</sequence>
<dbReference type="EMBL" id="LSRX01002290">
    <property type="protein sequence ID" value="OLP75763.1"/>
    <property type="molecule type" value="Genomic_DNA"/>
</dbReference>
<dbReference type="Pfam" id="PF20668">
    <property type="entry name" value="DUF6815"/>
    <property type="match status" value="1"/>
</dbReference>
<dbReference type="AlphaFoldDB" id="A0A1Q9BYK1"/>